<evidence type="ECO:0000256" key="4">
    <source>
        <dbReference type="ARBA" id="ARBA00022670"/>
    </source>
</evidence>
<evidence type="ECO:0000259" key="10">
    <source>
        <dbReference type="Pfam" id="PF02897"/>
    </source>
</evidence>
<dbReference type="EMBL" id="JADIMV010000011">
    <property type="protein sequence ID" value="MBO8439121.1"/>
    <property type="molecule type" value="Genomic_DNA"/>
</dbReference>
<comment type="caution">
    <text evidence="11">The sequence shown here is derived from an EMBL/GenBank/DDBJ whole genome shotgun (WGS) entry which is preliminary data.</text>
</comment>
<dbReference type="SUPFAM" id="SSF50993">
    <property type="entry name" value="Peptidase/esterase 'gauge' domain"/>
    <property type="match status" value="1"/>
</dbReference>
<dbReference type="Proteomes" id="UP000712007">
    <property type="component" value="Unassembled WGS sequence"/>
</dbReference>
<protein>
    <recommendedName>
        <fullName evidence="3">prolyl oligopeptidase</fullName>
        <ecNumber evidence="3">3.4.21.26</ecNumber>
    </recommendedName>
    <alternativeName>
        <fullName evidence="8">Proline-specific endopeptidase</fullName>
    </alternativeName>
</protein>
<reference evidence="11" key="2">
    <citation type="journal article" date="2021" name="PeerJ">
        <title>Extensive microbial diversity within the chicken gut microbiome revealed by metagenomics and culture.</title>
        <authorList>
            <person name="Gilroy R."/>
            <person name="Ravi A."/>
            <person name="Getino M."/>
            <person name="Pursley I."/>
            <person name="Horton D.L."/>
            <person name="Alikhan N.F."/>
            <person name="Baker D."/>
            <person name="Gharbi K."/>
            <person name="Hall N."/>
            <person name="Watson M."/>
            <person name="Adriaenssens E.M."/>
            <person name="Foster-Nyarko E."/>
            <person name="Jarju S."/>
            <person name="Secka A."/>
            <person name="Antonio M."/>
            <person name="Oren A."/>
            <person name="Chaudhuri R.R."/>
            <person name="La Ragione R."/>
            <person name="Hildebrand F."/>
            <person name="Pallen M.J."/>
        </authorList>
    </citation>
    <scope>NUCLEOTIDE SEQUENCE</scope>
    <source>
        <strain evidence="11">3924</strain>
    </source>
</reference>
<proteinExistence type="inferred from homology"/>
<dbReference type="Gene3D" id="2.130.10.120">
    <property type="entry name" value="Prolyl oligopeptidase, N-terminal domain"/>
    <property type="match status" value="1"/>
</dbReference>
<dbReference type="Gene3D" id="3.40.50.1820">
    <property type="entry name" value="alpha/beta hydrolase"/>
    <property type="match status" value="1"/>
</dbReference>
<dbReference type="GO" id="GO:0004252">
    <property type="term" value="F:serine-type endopeptidase activity"/>
    <property type="evidence" value="ECO:0007669"/>
    <property type="project" value="UniProtKB-EC"/>
</dbReference>
<evidence type="ECO:0000256" key="6">
    <source>
        <dbReference type="ARBA" id="ARBA00022825"/>
    </source>
</evidence>
<dbReference type="AlphaFoldDB" id="A0A940DIR9"/>
<comment type="catalytic activity">
    <reaction evidence="1">
        <text>Hydrolysis of Pro-|-Xaa &gt;&gt; Ala-|-Xaa in oligopeptides.</text>
        <dbReference type="EC" id="3.4.21.26"/>
    </reaction>
</comment>
<evidence type="ECO:0000313" key="11">
    <source>
        <dbReference type="EMBL" id="MBO8439121.1"/>
    </source>
</evidence>
<keyword evidence="4" id="KW-0645">Protease</keyword>
<evidence type="ECO:0000259" key="9">
    <source>
        <dbReference type="Pfam" id="PF00326"/>
    </source>
</evidence>
<dbReference type="PROSITE" id="PS00708">
    <property type="entry name" value="PRO_ENDOPEP_SER"/>
    <property type="match status" value="1"/>
</dbReference>
<evidence type="ECO:0000256" key="7">
    <source>
        <dbReference type="ARBA" id="ARBA00060121"/>
    </source>
</evidence>
<dbReference type="InterPro" id="IPR002471">
    <property type="entry name" value="Pept_S9_AS"/>
</dbReference>
<dbReference type="FunFam" id="3.40.50.1820:FF:000005">
    <property type="entry name" value="Prolyl endopeptidase"/>
    <property type="match status" value="1"/>
</dbReference>
<evidence type="ECO:0000313" key="12">
    <source>
        <dbReference type="Proteomes" id="UP000712007"/>
    </source>
</evidence>
<dbReference type="GO" id="GO:0006508">
    <property type="term" value="P:proteolysis"/>
    <property type="evidence" value="ECO:0007669"/>
    <property type="project" value="UniProtKB-KW"/>
</dbReference>
<dbReference type="InterPro" id="IPR001375">
    <property type="entry name" value="Peptidase_S9_cat"/>
</dbReference>
<evidence type="ECO:0000256" key="2">
    <source>
        <dbReference type="ARBA" id="ARBA00005228"/>
    </source>
</evidence>
<evidence type="ECO:0000256" key="1">
    <source>
        <dbReference type="ARBA" id="ARBA00001070"/>
    </source>
</evidence>
<dbReference type="GO" id="GO:0070012">
    <property type="term" value="F:oligopeptidase activity"/>
    <property type="evidence" value="ECO:0007669"/>
    <property type="project" value="TreeGrafter"/>
</dbReference>
<evidence type="ECO:0000256" key="3">
    <source>
        <dbReference type="ARBA" id="ARBA00011897"/>
    </source>
</evidence>
<dbReference type="InterPro" id="IPR002470">
    <property type="entry name" value="Peptidase_S9A"/>
</dbReference>
<dbReference type="EC" id="3.4.21.26" evidence="3"/>
<keyword evidence="6" id="KW-0720">Serine protease</keyword>
<accession>A0A940DIR9</accession>
<dbReference type="PANTHER" id="PTHR42881:SF2">
    <property type="entry name" value="PROLYL ENDOPEPTIDASE"/>
    <property type="match status" value="1"/>
</dbReference>
<dbReference type="Pfam" id="PF02897">
    <property type="entry name" value="Peptidase_S9_N"/>
    <property type="match status" value="1"/>
</dbReference>
<dbReference type="Pfam" id="PF00326">
    <property type="entry name" value="Peptidase_S9"/>
    <property type="match status" value="1"/>
</dbReference>
<organism evidence="11 12">
    <name type="scientific">Candidatus Aphodosoma intestinipullorum</name>
    <dbReference type="NCBI Taxonomy" id="2840674"/>
    <lineage>
        <taxon>Bacteria</taxon>
        <taxon>Pseudomonadati</taxon>
        <taxon>Bacteroidota</taxon>
        <taxon>Bacteroidia</taxon>
        <taxon>Bacteroidales</taxon>
        <taxon>Candidatus Aphodosoma</taxon>
    </lineage>
</organism>
<feature type="domain" description="Peptidase S9A N-terminal" evidence="10">
    <location>
        <begin position="35"/>
        <end position="433"/>
    </location>
</feature>
<dbReference type="PANTHER" id="PTHR42881">
    <property type="entry name" value="PROLYL ENDOPEPTIDASE"/>
    <property type="match status" value="1"/>
</dbReference>
<name>A0A940DIR9_9BACT</name>
<dbReference type="InterPro" id="IPR023302">
    <property type="entry name" value="Pept_S9A_N"/>
</dbReference>
<gene>
    <name evidence="11" type="ORF">IAC51_00545</name>
</gene>
<sequence length="712" mass="79809">MEHLKSLIVMSGTALALAALVSCGNRQKASRIDYPQARTENVTDNYFGTEVSDPYRWMENDTTAEVKAWVDAENKITGDYLSRIPFRDRLRQRFTALSNYEKIGVPDKKHGRYYFFKNDGLQNQSVLYVKETLDSEAKVVLDPNTLSDDGTVALSNTSFSKDGRYLAYGISRSGSDWLELFVIDLETGRQLDDHIRWAKLSGAVWSGDGFFYCAYDAPEEGKEFSNVNEYQKVYYHAIGTPQSADRLVYENKQYPKRFYYPDIDTEGRFLFISESGHNTGNRLFIRDLNTPGGEYTEITSDDRYEYIYIETIGDCLYFITNNGAPRYRIMKAKASAPQFAHWTEVVPESANVLENVTFAGDKMILTYMKDAADHAYLYTVDGQNLGEITLPSLGSVSFSGNKGDKEVFYSFSSFTQPATIYKYDMDSNTSALYLAPKTDFASDDYETRQVFYTSKDGTSIPMFIVHRKGLVPDGNTPVLLYGYGGFNISLTPSFAVSRLPFLEEGGIFALANLRGGGEYGEEWHLAGTKMNKQNVFDDFIAAAEYLIDEGYTNPDKICIMGGSNGGLLVGAVVNQRPDLFAVALPAVGVMDMLRYHRFTIGWNWASDYGTSDDSPEMFTYLHGYSPLHTIRNDGTDYPAILVTTADHDDRVVPAHSFKYTATLQAADTGDAPKLIRIDSKAGHGAGKPISKQIDEWTDTYSFAFYNLGMTVK</sequence>
<evidence type="ECO:0000256" key="5">
    <source>
        <dbReference type="ARBA" id="ARBA00022801"/>
    </source>
</evidence>
<comment type="function">
    <text evidence="7">Cleaves peptide bonds on the C-terminal side of prolyl residues within peptides that are up to approximately 30 amino acids long. Has an absolute requirement for an X-Pro bond in the trans configuration immediately preceding the Pro-Y scissible bond.</text>
</comment>
<dbReference type="GO" id="GO:0005829">
    <property type="term" value="C:cytosol"/>
    <property type="evidence" value="ECO:0007669"/>
    <property type="project" value="TreeGrafter"/>
</dbReference>
<reference evidence="11" key="1">
    <citation type="submission" date="2020-10" db="EMBL/GenBank/DDBJ databases">
        <authorList>
            <person name="Gilroy R."/>
        </authorList>
    </citation>
    <scope>NUCLEOTIDE SEQUENCE</scope>
    <source>
        <strain evidence="11">3924</strain>
    </source>
</reference>
<keyword evidence="5" id="KW-0378">Hydrolase</keyword>
<dbReference type="InterPro" id="IPR051167">
    <property type="entry name" value="Prolyl_oligopep/macrocyclase"/>
</dbReference>
<dbReference type="InterPro" id="IPR029058">
    <property type="entry name" value="AB_hydrolase_fold"/>
</dbReference>
<comment type="similarity">
    <text evidence="2">Belongs to the peptidase S9A family.</text>
</comment>
<feature type="domain" description="Peptidase S9 prolyl oligopeptidase catalytic" evidence="9">
    <location>
        <begin position="493"/>
        <end position="709"/>
    </location>
</feature>
<dbReference type="PROSITE" id="PS51257">
    <property type="entry name" value="PROKAR_LIPOPROTEIN"/>
    <property type="match status" value="1"/>
</dbReference>
<dbReference type="SUPFAM" id="SSF53474">
    <property type="entry name" value="alpha/beta-Hydrolases"/>
    <property type="match status" value="1"/>
</dbReference>
<dbReference type="PRINTS" id="PR00862">
    <property type="entry name" value="PROLIGOPTASE"/>
</dbReference>
<dbReference type="FunFam" id="2.130.10.120:FF:000001">
    <property type="entry name" value="Prolyl endopeptidase"/>
    <property type="match status" value="1"/>
</dbReference>
<evidence type="ECO:0000256" key="8">
    <source>
        <dbReference type="ARBA" id="ARBA00081187"/>
    </source>
</evidence>